<name>A0A841F6Z9_9ACTN</name>
<gene>
    <name evidence="7" type="ORF">HNR73_000603</name>
</gene>
<dbReference type="AlphaFoldDB" id="A0A841F6Z9"/>
<dbReference type="GO" id="GO:0005886">
    <property type="term" value="C:plasma membrane"/>
    <property type="evidence" value="ECO:0007669"/>
    <property type="project" value="TreeGrafter"/>
</dbReference>
<dbReference type="GO" id="GO:0051301">
    <property type="term" value="P:cell division"/>
    <property type="evidence" value="ECO:0007669"/>
    <property type="project" value="UniProtKB-KW"/>
</dbReference>
<keyword evidence="3" id="KW-0472">Membrane</keyword>
<keyword evidence="8" id="KW-1185">Reference proteome</keyword>
<sequence>MAEDGKPRRGSGKNGDRRVVPLDKNRRGTGDAARRRTREQNAEPRVDPPPYRRRTTVRRVDRDPFRPALQLLDGGSPKTSRGGKGGTQARKTPARGRGTPTQRQPPRNPVRRNRSQPASRKRRMVKRRLPRLASPNKRLRIGTVLVLLVFVVIGGRLVELQVTDAAAYAAAALDQRLYEEIVPAERGSILDRDGNALAFSADARYVYADPEMISDPQAVADQLSPVLGVPASELLPKLQRQKNDNGDAVRFVYLARGVDPEVGDRVTALANPAVRVRHDERRVVPGHDLAANILGFTGDETKGLAGLEAQYDDLLRGVDGKRTYEVTPGNDPQEIPGGFNREEAARPGSSLQLTIDQDLQFRAQQILTERMKKANGTFGAAVIMDVKTGEVVGLASAPSYDAADPFKYDAKLMQDWTANAVLEPGSVHKAIIVSAAIQEGLIKPDETIVVPPTLKVADNVYEDTHYHTKRPMTLGGILAYSSNVGTIELADMLGPEKVYEYQQRFGLGSPTGVGVAGEAEGIVRPSDTWQGSDHGSIPIGLGVAVTPLQMAAAYNAIANGGTWIQPSLIKSTIAPDGTVTQAPAPATRQVISKETSDAMRHLLQAPIAVPDGTGHTAHLDGYLIGGKTGTGQLAKDGGYAPGEVAGFVGFAPADDPKYTVSVFIYTPGGGGGAVAGPAFRDIMAFTMGHFRVPPSTEAEPEFQIYG</sequence>
<organism evidence="7 8">
    <name type="scientific">Phytomonospora endophytica</name>
    <dbReference type="NCBI Taxonomy" id="714109"/>
    <lineage>
        <taxon>Bacteria</taxon>
        <taxon>Bacillati</taxon>
        <taxon>Actinomycetota</taxon>
        <taxon>Actinomycetes</taxon>
        <taxon>Micromonosporales</taxon>
        <taxon>Micromonosporaceae</taxon>
        <taxon>Phytomonospora</taxon>
    </lineage>
</organism>
<dbReference type="Pfam" id="PF03717">
    <property type="entry name" value="PBP_dimer"/>
    <property type="match status" value="1"/>
</dbReference>
<protein>
    <submittedName>
        <fullName evidence="7">Cell division protein FtsI (Penicillin-binding protein 3)</fullName>
    </submittedName>
</protein>
<evidence type="ECO:0000256" key="3">
    <source>
        <dbReference type="ARBA" id="ARBA00023136"/>
    </source>
</evidence>
<evidence type="ECO:0000256" key="4">
    <source>
        <dbReference type="SAM" id="MobiDB-lite"/>
    </source>
</evidence>
<reference evidence="7 8" key="1">
    <citation type="submission" date="2020-08" db="EMBL/GenBank/DDBJ databases">
        <title>Genomic Encyclopedia of Type Strains, Phase IV (KMG-IV): sequencing the most valuable type-strain genomes for metagenomic binning, comparative biology and taxonomic classification.</title>
        <authorList>
            <person name="Goeker M."/>
        </authorList>
    </citation>
    <scope>NUCLEOTIDE SEQUENCE [LARGE SCALE GENOMIC DNA]</scope>
    <source>
        <strain evidence="7 8">YIM 65646</strain>
    </source>
</reference>
<comment type="subcellular location">
    <subcellularLocation>
        <location evidence="1">Membrane</location>
    </subcellularLocation>
</comment>
<evidence type="ECO:0000313" key="8">
    <source>
        <dbReference type="Proteomes" id="UP000548476"/>
    </source>
</evidence>
<evidence type="ECO:0000259" key="6">
    <source>
        <dbReference type="Pfam" id="PF03717"/>
    </source>
</evidence>
<keyword evidence="7" id="KW-0131">Cell cycle</keyword>
<dbReference type="InterPro" id="IPR001460">
    <property type="entry name" value="PCN-bd_Tpept"/>
</dbReference>
<comment type="similarity">
    <text evidence="2">Belongs to the transpeptidase family.</text>
</comment>
<evidence type="ECO:0000259" key="5">
    <source>
        <dbReference type="Pfam" id="PF00905"/>
    </source>
</evidence>
<dbReference type="PANTHER" id="PTHR30627">
    <property type="entry name" value="PEPTIDOGLYCAN D,D-TRANSPEPTIDASE"/>
    <property type="match status" value="1"/>
</dbReference>
<feature type="compositionally biased region" description="Basic residues" evidence="4">
    <location>
        <begin position="109"/>
        <end position="130"/>
    </location>
</feature>
<dbReference type="Pfam" id="PF00905">
    <property type="entry name" value="Transpeptidase"/>
    <property type="match status" value="1"/>
</dbReference>
<dbReference type="PANTHER" id="PTHR30627:SF1">
    <property type="entry name" value="PEPTIDOGLYCAN D,D-TRANSPEPTIDASE FTSI"/>
    <property type="match status" value="1"/>
</dbReference>
<dbReference type="SUPFAM" id="SSF56519">
    <property type="entry name" value="Penicillin binding protein dimerisation domain"/>
    <property type="match status" value="1"/>
</dbReference>
<dbReference type="RefSeq" id="WP_184785627.1">
    <property type="nucleotide sequence ID" value="NZ_BONT01000034.1"/>
</dbReference>
<dbReference type="Gene3D" id="3.30.450.330">
    <property type="match status" value="1"/>
</dbReference>
<feature type="domain" description="Penicillin-binding protein dimerisation" evidence="6">
    <location>
        <begin position="182"/>
        <end position="330"/>
    </location>
</feature>
<dbReference type="GO" id="GO:0071555">
    <property type="term" value="P:cell wall organization"/>
    <property type="evidence" value="ECO:0007669"/>
    <property type="project" value="TreeGrafter"/>
</dbReference>
<dbReference type="InterPro" id="IPR005311">
    <property type="entry name" value="PBP_dimer"/>
</dbReference>
<evidence type="ECO:0000256" key="1">
    <source>
        <dbReference type="ARBA" id="ARBA00004370"/>
    </source>
</evidence>
<dbReference type="InterPro" id="IPR012338">
    <property type="entry name" value="Beta-lactam/transpept-like"/>
</dbReference>
<feature type="region of interest" description="Disordered" evidence="4">
    <location>
        <begin position="1"/>
        <end position="131"/>
    </location>
</feature>
<feature type="compositionally biased region" description="Basic and acidic residues" evidence="4">
    <location>
        <begin position="14"/>
        <end position="46"/>
    </location>
</feature>
<keyword evidence="7" id="KW-0132">Cell division</keyword>
<dbReference type="InterPro" id="IPR036138">
    <property type="entry name" value="PBP_dimer_sf"/>
</dbReference>
<feature type="domain" description="Penicillin-binding protein transpeptidase" evidence="5">
    <location>
        <begin position="379"/>
        <end position="683"/>
    </location>
</feature>
<accession>A0A841F6Z9</accession>
<evidence type="ECO:0000256" key="2">
    <source>
        <dbReference type="ARBA" id="ARBA00007171"/>
    </source>
</evidence>
<proteinExistence type="inferred from homology"/>
<dbReference type="EMBL" id="JACHGT010000001">
    <property type="protein sequence ID" value="MBB6032761.1"/>
    <property type="molecule type" value="Genomic_DNA"/>
</dbReference>
<dbReference type="Gene3D" id="3.40.710.10">
    <property type="entry name" value="DD-peptidase/beta-lactamase superfamily"/>
    <property type="match status" value="1"/>
</dbReference>
<dbReference type="SUPFAM" id="SSF56601">
    <property type="entry name" value="beta-lactamase/transpeptidase-like"/>
    <property type="match status" value="1"/>
</dbReference>
<dbReference type="Proteomes" id="UP000548476">
    <property type="component" value="Unassembled WGS sequence"/>
</dbReference>
<dbReference type="GO" id="GO:0008658">
    <property type="term" value="F:penicillin binding"/>
    <property type="evidence" value="ECO:0007669"/>
    <property type="project" value="InterPro"/>
</dbReference>
<evidence type="ECO:0000313" key="7">
    <source>
        <dbReference type="EMBL" id="MBB6032761.1"/>
    </source>
</evidence>
<comment type="caution">
    <text evidence="7">The sequence shown here is derived from an EMBL/GenBank/DDBJ whole genome shotgun (WGS) entry which is preliminary data.</text>
</comment>
<dbReference type="Gene3D" id="3.90.1310.10">
    <property type="entry name" value="Penicillin-binding protein 2a (Domain 2)"/>
    <property type="match status" value="1"/>
</dbReference>
<feature type="compositionally biased region" description="Low complexity" evidence="4">
    <location>
        <begin position="95"/>
        <end position="105"/>
    </location>
</feature>
<dbReference type="InterPro" id="IPR050515">
    <property type="entry name" value="Beta-lactam/transpept"/>
</dbReference>